<gene>
    <name evidence="13" type="ORF">EVG20_g6561</name>
</gene>
<evidence type="ECO:0000256" key="6">
    <source>
        <dbReference type="ARBA" id="ARBA00022692"/>
    </source>
</evidence>
<dbReference type="InterPro" id="IPR002401">
    <property type="entry name" value="Cyt_P450_E_grp-I"/>
</dbReference>
<dbReference type="GO" id="GO:0020037">
    <property type="term" value="F:heme binding"/>
    <property type="evidence" value="ECO:0007669"/>
    <property type="project" value="InterPro"/>
</dbReference>
<evidence type="ECO:0000256" key="12">
    <source>
        <dbReference type="ARBA" id="ARBA00023136"/>
    </source>
</evidence>
<dbReference type="GO" id="GO:0005506">
    <property type="term" value="F:iron ion binding"/>
    <property type="evidence" value="ECO:0007669"/>
    <property type="project" value="InterPro"/>
</dbReference>
<keyword evidence="12" id="KW-0472">Membrane</keyword>
<keyword evidence="6" id="KW-0812">Transmembrane</keyword>
<dbReference type="Proteomes" id="UP000298327">
    <property type="component" value="Unassembled WGS sequence"/>
</dbReference>
<comment type="pathway">
    <text evidence="3">Secondary metabolite biosynthesis.</text>
</comment>
<keyword evidence="9" id="KW-0560">Oxidoreductase</keyword>
<dbReference type="Pfam" id="PF00067">
    <property type="entry name" value="p450"/>
    <property type="match status" value="1"/>
</dbReference>
<organism evidence="13 14">
    <name type="scientific">Dentipellis fragilis</name>
    <dbReference type="NCBI Taxonomy" id="205917"/>
    <lineage>
        <taxon>Eukaryota</taxon>
        <taxon>Fungi</taxon>
        <taxon>Dikarya</taxon>
        <taxon>Basidiomycota</taxon>
        <taxon>Agaricomycotina</taxon>
        <taxon>Agaricomycetes</taxon>
        <taxon>Russulales</taxon>
        <taxon>Hericiaceae</taxon>
        <taxon>Dentipellis</taxon>
    </lineage>
</organism>
<dbReference type="GO" id="GO:0016705">
    <property type="term" value="F:oxidoreductase activity, acting on paired donors, with incorporation or reduction of molecular oxygen"/>
    <property type="evidence" value="ECO:0007669"/>
    <property type="project" value="InterPro"/>
</dbReference>
<dbReference type="GO" id="GO:0016020">
    <property type="term" value="C:membrane"/>
    <property type="evidence" value="ECO:0007669"/>
    <property type="project" value="UniProtKB-SubCell"/>
</dbReference>
<dbReference type="EMBL" id="SEOQ01000445">
    <property type="protein sequence ID" value="TFY62807.1"/>
    <property type="molecule type" value="Genomic_DNA"/>
</dbReference>
<evidence type="ECO:0000256" key="5">
    <source>
        <dbReference type="ARBA" id="ARBA00022617"/>
    </source>
</evidence>
<evidence type="ECO:0000256" key="3">
    <source>
        <dbReference type="ARBA" id="ARBA00005179"/>
    </source>
</evidence>
<evidence type="ECO:0000256" key="10">
    <source>
        <dbReference type="ARBA" id="ARBA00023004"/>
    </source>
</evidence>
<evidence type="ECO:0000256" key="4">
    <source>
        <dbReference type="ARBA" id="ARBA00010617"/>
    </source>
</evidence>
<comment type="caution">
    <text evidence="13">The sequence shown here is derived from an EMBL/GenBank/DDBJ whole genome shotgun (WGS) entry which is preliminary data.</text>
</comment>
<dbReference type="SUPFAM" id="SSF48264">
    <property type="entry name" value="Cytochrome P450"/>
    <property type="match status" value="1"/>
</dbReference>
<evidence type="ECO:0000313" key="13">
    <source>
        <dbReference type="EMBL" id="TFY62807.1"/>
    </source>
</evidence>
<dbReference type="Gene3D" id="1.10.630.10">
    <property type="entry name" value="Cytochrome P450"/>
    <property type="match status" value="1"/>
</dbReference>
<dbReference type="PANTHER" id="PTHR46300">
    <property type="entry name" value="P450, PUTATIVE (EUROFUNG)-RELATED-RELATED"/>
    <property type="match status" value="1"/>
</dbReference>
<evidence type="ECO:0000313" key="14">
    <source>
        <dbReference type="Proteomes" id="UP000298327"/>
    </source>
</evidence>
<dbReference type="InterPro" id="IPR050364">
    <property type="entry name" value="Cytochrome_P450_fung"/>
</dbReference>
<comment type="similarity">
    <text evidence="4">Belongs to the cytochrome P450 family.</text>
</comment>
<evidence type="ECO:0000256" key="7">
    <source>
        <dbReference type="ARBA" id="ARBA00022723"/>
    </source>
</evidence>
<accession>A0A4Y9YMG2</accession>
<sequence length="429" mass="47840">MASLSSTEILVLALCAVTTFTYTIYRRRTNRLPFAPGPPTRLLLGNILHIPTRDPWLKFTEWRKQYGDVVYLHGLGNSFLVLNSLDAVTDLLEKRGAVYSDRPVFAMVGELMGLDRSMPLMMNDPKFRMHRKLMHAALNADAVKKYHAIQEDVAALLCRSMLDDPDNFIANVRLAAGRVIMTMTYGLKVEVADSEGVSKYITDADATMGLISRSMTPGAYLVDLFPKMKHLPRIWPFKFRAEGAAGRRKIEDFVTRPFKHVQRDIAAGDAQPSFTLDLLSESPLDGMSPAEYEHAVKWAAGALYGAGGETTYATVLNCMMLMALHPDKQRIVQAELDAALGFDMPKIADRERLPYLQALIKEVMRWHPALPLGHFIPKGTVVFPNVWSIATSSAGKYPADQFIPERYLESNADASLADPAAWAFGFGRR</sequence>
<dbReference type="STRING" id="205917.A0A4Y9YMG2"/>
<dbReference type="PRINTS" id="PR00463">
    <property type="entry name" value="EP450I"/>
</dbReference>
<dbReference type="InterPro" id="IPR001128">
    <property type="entry name" value="Cyt_P450"/>
</dbReference>
<keyword evidence="5" id="KW-0349">Heme</keyword>
<evidence type="ECO:0000256" key="2">
    <source>
        <dbReference type="ARBA" id="ARBA00004370"/>
    </source>
</evidence>
<name>A0A4Y9YMG2_9AGAM</name>
<keyword evidence="14" id="KW-1185">Reference proteome</keyword>
<keyword evidence="8" id="KW-1133">Transmembrane helix</keyword>
<dbReference type="InterPro" id="IPR036396">
    <property type="entry name" value="Cyt_P450_sf"/>
</dbReference>
<comment type="cofactor">
    <cofactor evidence="1">
        <name>heme</name>
        <dbReference type="ChEBI" id="CHEBI:30413"/>
    </cofactor>
</comment>
<dbReference type="PRINTS" id="PR00385">
    <property type="entry name" value="P450"/>
</dbReference>
<dbReference type="PANTHER" id="PTHR46300:SF2">
    <property type="entry name" value="CYTOCHROME P450 MONOOXYGENASE ALNH-RELATED"/>
    <property type="match status" value="1"/>
</dbReference>
<keyword evidence="10" id="KW-0408">Iron</keyword>
<keyword evidence="7" id="KW-0479">Metal-binding</keyword>
<evidence type="ECO:0000256" key="1">
    <source>
        <dbReference type="ARBA" id="ARBA00001971"/>
    </source>
</evidence>
<proteinExistence type="inferred from homology"/>
<dbReference type="AlphaFoldDB" id="A0A4Y9YMG2"/>
<protein>
    <recommendedName>
        <fullName evidence="15">Cytochrome P450</fullName>
    </recommendedName>
</protein>
<dbReference type="GO" id="GO:0004497">
    <property type="term" value="F:monooxygenase activity"/>
    <property type="evidence" value="ECO:0007669"/>
    <property type="project" value="UniProtKB-KW"/>
</dbReference>
<keyword evidence="11" id="KW-0503">Monooxygenase</keyword>
<dbReference type="OrthoDB" id="2789670at2759"/>
<evidence type="ECO:0000256" key="8">
    <source>
        <dbReference type="ARBA" id="ARBA00022989"/>
    </source>
</evidence>
<reference evidence="13 14" key="1">
    <citation type="submission" date="2019-02" db="EMBL/GenBank/DDBJ databases">
        <title>Genome sequencing of the rare red list fungi Dentipellis fragilis.</title>
        <authorList>
            <person name="Buettner E."/>
            <person name="Kellner H."/>
        </authorList>
    </citation>
    <scope>NUCLEOTIDE SEQUENCE [LARGE SCALE GENOMIC DNA]</scope>
    <source>
        <strain evidence="13 14">DSM 105465</strain>
    </source>
</reference>
<evidence type="ECO:0000256" key="11">
    <source>
        <dbReference type="ARBA" id="ARBA00023033"/>
    </source>
</evidence>
<evidence type="ECO:0000256" key="9">
    <source>
        <dbReference type="ARBA" id="ARBA00023002"/>
    </source>
</evidence>
<comment type="subcellular location">
    <subcellularLocation>
        <location evidence="2">Membrane</location>
    </subcellularLocation>
</comment>
<evidence type="ECO:0008006" key="15">
    <source>
        <dbReference type="Google" id="ProtNLM"/>
    </source>
</evidence>